<reference evidence="2" key="1">
    <citation type="journal article" date="2021" name="PeerJ">
        <title>Extensive microbial diversity within the chicken gut microbiome revealed by metagenomics and culture.</title>
        <authorList>
            <person name="Gilroy R."/>
            <person name="Ravi A."/>
            <person name="Getino M."/>
            <person name="Pursley I."/>
            <person name="Horton D.L."/>
            <person name="Alikhan N.F."/>
            <person name="Baker D."/>
            <person name="Gharbi K."/>
            <person name="Hall N."/>
            <person name="Watson M."/>
            <person name="Adriaenssens E.M."/>
            <person name="Foster-Nyarko E."/>
            <person name="Jarju S."/>
            <person name="Secka A."/>
            <person name="Antonio M."/>
            <person name="Oren A."/>
            <person name="Chaudhuri R.R."/>
            <person name="La Ragione R."/>
            <person name="Hildebrand F."/>
            <person name="Pallen M.J."/>
        </authorList>
    </citation>
    <scope>NUCLEOTIDE SEQUENCE</scope>
    <source>
        <strain evidence="2">ChiBcec2-3848</strain>
    </source>
</reference>
<evidence type="ECO:0000313" key="3">
    <source>
        <dbReference type="Proteomes" id="UP000823886"/>
    </source>
</evidence>
<reference evidence="2" key="2">
    <citation type="submission" date="2021-04" db="EMBL/GenBank/DDBJ databases">
        <authorList>
            <person name="Gilroy R."/>
        </authorList>
    </citation>
    <scope>NUCLEOTIDE SEQUENCE</scope>
    <source>
        <strain evidence="2">ChiBcec2-3848</strain>
    </source>
</reference>
<protein>
    <submittedName>
        <fullName evidence="2">Uncharacterized protein</fullName>
    </submittedName>
</protein>
<name>A0A9D2PQK5_9FIRM</name>
<feature type="compositionally biased region" description="Basic and acidic residues" evidence="1">
    <location>
        <begin position="114"/>
        <end position="123"/>
    </location>
</feature>
<comment type="caution">
    <text evidence="2">The sequence shown here is derived from an EMBL/GenBank/DDBJ whole genome shotgun (WGS) entry which is preliminary data.</text>
</comment>
<dbReference type="AlphaFoldDB" id="A0A9D2PQK5"/>
<dbReference type="EMBL" id="DWVZ01000150">
    <property type="protein sequence ID" value="HJC64190.1"/>
    <property type="molecule type" value="Genomic_DNA"/>
</dbReference>
<evidence type="ECO:0000256" key="1">
    <source>
        <dbReference type="SAM" id="MobiDB-lite"/>
    </source>
</evidence>
<gene>
    <name evidence="2" type="ORF">H9753_11320</name>
</gene>
<feature type="region of interest" description="Disordered" evidence="1">
    <location>
        <begin position="104"/>
        <end position="123"/>
    </location>
</feature>
<dbReference type="Proteomes" id="UP000823886">
    <property type="component" value="Unassembled WGS sequence"/>
</dbReference>
<feature type="compositionally biased region" description="Polar residues" evidence="1">
    <location>
        <begin position="104"/>
        <end position="113"/>
    </location>
</feature>
<proteinExistence type="predicted"/>
<sequence length="123" mass="13562">MDSQSLLDEMVSEDSVQLLKAALPYIPSSRQPAVSVFAKFLELQNTIRLFHTAPGTMQICGSDQVKSSPLEMLSACSKVCHGPVKEQIDSMINAFAMMQMLELSQQPPVSSCESRQETEVSHE</sequence>
<organism evidence="2 3">
    <name type="scientific">Candidatus Blautia merdavium</name>
    <dbReference type="NCBI Taxonomy" id="2838494"/>
    <lineage>
        <taxon>Bacteria</taxon>
        <taxon>Bacillati</taxon>
        <taxon>Bacillota</taxon>
        <taxon>Clostridia</taxon>
        <taxon>Lachnospirales</taxon>
        <taxon>Lachnospiraceae</taxon>
        <taxon>Blautia</taxon>
    </lineage>
</organism>
<accession>A0A9D2PQK5</accession>
<evidence type="ECO:0000313" key="2">
    <source>
        <dbReference type="EMBL" id="HJC64190.1"/>
    </source>
</evidence>